<dbReference type="EMBL" id="KV953705">
    <property type="protein sequence ID" value="PIO24524.1"/>
    <property type="molecule type" value="Genomic_DNA"/>
</dbReference>
<dbReference type="AlphaFoldDB" id="A0A2G9R9H6"/>
<protein>
    <submittedName>
        <fullName evidence="1">Uncharacterized protein</fullName>
    </submittedName>
</protein>
<reference evidence="2" key="1">
    <citation type="journal article" date="2017" name="Nat. Commun.">
        <title>The North American bullfrog draft genome provides insight into hormonal regulation of long noncoding RNA.</title>
        <authorList>
            <person name="Hammond S.A."/>
            <person name="Warren R.L."/>
            <person name="Vandervalk B.P."/>
            <person name="Kucuk E."/>
            <person name="Khan H."/>
            <person name="Gibb E.A."/>
            <person name="Pandoh P."/>
            <person name="Kirk H."/>
            <person name="Zhao Y."/>
            <person name="Jones M."/>
            <person name="Mungall A.J."/>
            <person name="Coope R."/>
            <person name="Pleasance S."/>
            <person name="Moore R.A."/>
            <person name="Holt R.A."/>
            <person name="Round J.M."/>
            <person name="Ohora S."/>
            <person name="Walle B.V."/>
            <person name="Veldhoen N."/>
            <person name="Helbing C.C."/>
            <person name="Birol I."/>
        </authorList>
    </citation>
    <scope>NUCLEOTIDE SEQUENCE [LARGE SCALE GENOMIC DNA]</scope>
</reference>
<keyword evidence="2" id="KW-1185">Reference proteome</keyword>
<sequence>LRKLLVSREFWVESSQAVKQQPFFEKILQEARHVFLNLSPSPLRELKFHLACSNKTEIKKMASEVYGTRRFSYMSLKQNSENFKLICEGKIS</sequence>
<organism evidence="1 2">
    <name type="scientific">Aquarana catesbeiana</name>
    <name type="common">American bullfrog</name>
    <name type="synonym">Rana catesbeiana</name>
    <dbReference type="NCBI Taxonomy" id="8400"/>
    <lineage>
        <taxon>Eukaryota</taxon>
        <taxon>Metazoa</taxon>
        <taxon>Chordata</taxon>
        <taxon>Craniata</taxon>
        <taxon>Vertebrata</taxon>
        <taxon>Euteleostomi</taxon>
        <taxon>Amphibia</taxon>
        <taxon>Batrachia</taxon>
        <taxon>Anura</taxon>
        <taxon>Neobatrachia</taxon>
        <taxon>Ranoidea</taxon>
        <taxon>Ranidae</taxon>
        <taxon>Aquarana</taxon>
    </lineage>
</organism>
<accession>A0A2G9R9H6</accession>
<feature type="non-terminal residue" evidence="1">
    <location>
        <position position="1"/>
    </location>
</feature>
<evidence type="ECO:0000313" key="1">
    <source>
        <dbReference type="EMBL" id="PIO24524.1"/>
    </source>
</evidence>
<gene>
    <name evidence="1" type="ORF">AB205_0139160</name>
</gene>
<proteinExistence type="predicted"/>
<name>A0A2G9R9H6_AQUCT</name>
<dbReference type="Proteomes" id="UP000228934">
    <property type="component" value="Unassembled WGS sequence"/>
</dbReference>
<evidence type="ECO:0000313" key="2">
    <source>
        <dbReference type="Proteomes" id="UP000228934"/>
    </source>
</evidence>